<reference evidence="1" key="1">
    <citation type="submission" date="2022-03" db="EMBL/GenBank/DDBJ databases">
        <title>Genome Identification and Characterization of new species Bdellovibrio reynosense LBG001 sp. nov. from a Mexico soil sample.</title>
        <authorList>
            <person name="Camilli A."/>
            <person name="Ajao Y."/>
            <person name="Guo X."/>
        </authorList>
    </citation>
    <scope>NUCLEOTIDE SEQUENCE</scope>
    <source>
        <strain evidence="1">LBG001</strain>
    </source>
</reference>
<dbReference type="RefSeq" id="WP_243539091.1">
    <property type="nucleotide sequence ID" value="NZ_CP093442.1"/>
</dbReference>
<dbReference type="Proteomes" id="UP000830116">
    <property type="component" value="Chromosome"/>
</dbReference>
<proteinExistence type="predicted"/>
<sequence length="334" mass="37423">MNFSNQLLIGSLTLFSVLINGCSGKTDYTAEYLPKMVGTYSSPSRTIEIKKNGTYEMRSEATTAKYRENGNSSDLIYSGVCVWNEKGQLSFDKIETTNIVMKVKSYELLNANMRDDKENPLPEDKAQSICLDGLEYRKKNLDLQPFEYIAQGVFRADLDRVANAAASNTTFTFAPLTRSSSMFGHIYRTNAVPVDVTKMVLPLFANAKVAAIENGDKISDKITFDSRKNIMKIENKICGFSATFSIQVVLAEKNSFVLYSPKDPTLERFYVQNLSEEASEACAKRLSEITVSKVLQNQGVPLNLQSQVEGEFGLAPLQYKAIYKNDEGWERSRL</sequence>
<keyword evidence="2" id="KW-1185">Reference proteome</keyword>
<accession>A0ABY4CB44</accession>
<protein>
    <recommendedName>
        <fullName evidence="3">Lipoprotein</fullName>
    </recommendedName>
</protein>
<gene>
    <name evidence="1" type="ORF">MNR06_04445</name>
</gene>
<dbReference type="EMBL" id="CP093442">
    <property type="protein sequence ID" value="UOF02198.1"/>
    <property type="molecule type" value="Genomic_DNA"/>
</dbReference>
<name>A0ABY4CB44_9BACT</name>
<evidence type="ECO:0000313" key="2">
    <source>
        <dbReference type="Proteomes" id="UP000830116"/>
    </source>
</evidence>
<evidence type="ECO:0000313" key="1">
    <source>
        <dbReference type="EMBL" id="UOF02198.1"/>
    </source>
</evidence>
<organism evidence="1 2">
    <name type="scientific">Bdellovibrio reynosensis</name>
    <dbReference type="NCBI Taxonomy" id="2835041"/>
    <lineage>
        <taxon>Bacteria</taxon>
        <taxon>Pseudomonadati</taxon>
        <taxon>Bdellovibrionota</taxon>
        <taxon>Bdellovibrionia</taxon>
        <taxon>Bdellovibrionales</taxon>
        <taxon>Pseudobdellovibrionaceae</taxon>
        <taxon>Bdellovibrio</taxon>
    </lineage>
</organism>
<evidence type="ECO:0008006" key="3">
    <source>
        <dbReference type="Google" id="ProtNLM"/>
    </source>
</evidence>